<organism evidence="1 2">
    <name type="scientific">Streptomyces tateyamensis</name>
    <dbReference type="NCBI Taxonomy" id="565073"/>
    <lineage>
        <taxon>Bacteria</taxon>
        <taxon>Bacillati</taxon>
        <taxon>Actinomycetota</taxon>
        <taxon>Actinomycetes</taxon>
        <taxon>Kitasatosporales</taxon>
        <taxon>Streptomycetaceae</taxon>
        <taxon>Streptomyces</taxon>
    </lineage>
</organism>
<proteinExistence type="predicted"/>
<dbReference type="RefSeq" id="WP_110668875.1">
    <property type="nucleotide sequence ID" value="NZ_PYBW01000039.1"/>
</dbReference>
<dbReference type="Proteomes" id="UP000248039">
    <property type="component" value="Unassembled WGS sequence"/>
</dbReference>
<comment type="caution">
    <text evidence="1">The sequence shown here is derived from an EMBL/GenBank/DDBJ whole genome shotgun (WGS) entry which is preliminary data.</text>
</comment>
<reference evidence="1 2" key="1">
    <citation type="submission" date="2018-03" db="EMBL/GenBank/DDBJ databases">
        <title>Bioinformatic expansion and discovery of thiopeptide antibiotics.</title>
        <authorList>
            <person name="Schwalen C.J."/>
            <person name="Hudson G.A."/>
            <person name="Mitchell D.A."/>
        </authorList>
    </citation>
    <scope>NUCLEOTIDE SEQUENCE [LARGE SCALE GENOMIC DNA]</scope>
    <source>
        <strain evidence="1 2">ATCC 21389</strain>
    </source>
</reference>
<dbReference type="AlphaFoldDB" id="A0A2V4NVG8"/>
<keyword evidence="2" id="KW-1185">Reference proteome</keyword>
<dbReference type="OrthoDB" id="3823469at2"/>
<evidence type="ECO:0008006" key="3">
    <source>
        <dbReference type="Google" id="ProtNLM"/>
    </source>
</evidence>
<sequence length="224" mass="24986">MEQPSWEDEKYGTMKRAALWLVQVVGEGNLFTKAQLRDAFPEVAQIDRRMRDLRDFGWRIDTNREDLSLGAHEQRFVEAGQPVWEPGKASKKTGTVVTATQRRELLARDSHMCRSCGITPGQTYAGTFEAAQLDIARRDVQLPDGTTELQLVIECNRCRVGGRGLTADLAGVLGQIKQLSGFERGILAGWVAQDARDFSELEHLWAAFRSLPADSREQVKAALG</sequence>
<gene>
    <name evidence="1" type="ORF">C7C46_12705</name>
</gene>
<protein>
    <recommendedName>
        <fullName evidence="3">HNH endonuclease</fullName>
    </recommendedName>
</protein>
<dbReference type="EMBL" id="PYBW01000039">
    <property type="protein sequence ID" value="PYC80541.1"/>
    <property type="molecule type" value="Genomic_DNA"/>
</dbReference>
<evidence type="ECO:0000313" key="2">
    <source>
        <dbReference type="Proteomes" id="UP000248039"/>
    </source>
</evidence>
<evidence type="ECO:0000313" key="1">
    <source>
        <dbReference type="EMBL" id="PYC80541.1"/>
    </source>
</evidence>
<name>A0A2V4NVG8_9ACTN</name>
<accession>A0A2V4NVG8</accession>